<keyword evidence="1" id="KW-0614">Plasmid</keyword>
<comment type="caution">
    <text evidence="1">The sequence shown here is derived from an EMBL/GenBank/DDBJ whole genome shotgun (WGS) entry which is preliminary data.</text>
</comment>
<sequence length="115" mass="13435">MLEKDEKKIQEELIKLIKEKLLKGFKDSKGKPVESIEYVQIINIEEDKENQNRNKIIIKQVIADARLLIQFIEGSTSSLNTQFKNNKSIEFLINQSTDEVDLVESDVTFIEYKIF</sequence>
<name>A0A5D8ZY63_9FLAO</name>
<evidence type="ECO:0000313" key="2">
    <source>
        <dbReference type="Proteomes" id="UP000323884"/>
    </source>
</evidence>
<reference evidence="1 2" key="1">
    <citation type="submission" date="2019-08" db="EMBL/GenBank/DDBJ databases">
        <title>Draft genome sequence of Chryseobacterium sp. Gsoil 183.</title>
        <authorList>
            <person name="Im W.-T."/>
        </authorList>
    </citation>
    <scope>NUCLEOTIDE SEQUENCE [LARGE SCALE GENOMIC DNA]</scope>
    <source>
        <strain evidence="1 2">Gsoil 183</strain>
        <plasmid evidence="1">unnamed1</plasmid>
    </source>
</reference>
<protein>
    <submittedName>
        <fullName evidence="1">Uncharacterized protein</fullName>
    </submittedName>
</protein>
<gene>
    <name evidence="1" type="ORF">FW781_03865</name>
</gene>
<dbReference type="AlphaFoldDB" id="A0A5D8ZY63"/>
<dbReference type="RefSeq" id="WP_149386204.1">
    <property type="nucleotide sequence ID" value="NZ_VTRU01000001.1"/>
</dbReference>
<geneLocation type="plasmid" evidence="1">
    <name>unnamed1</name>
</geneLocation>
<dbReference type="OrthoDB" id="1379364at2"/>
<accession>A0A5D8ZY63</accession>
<keyword evidence="2" id="KW-1185">Reference proteome</keyword>
<evidence type="ECO:0000313" key="1">
    <source>
        <dbReference type="EMBL" id="TZF99072.1"/>
    </source>
</evidence>
<dbReference type="Proteomes" id="UP000323884">
    <property type="component" value="Unassembled WGS sequence"/>
</dbReference>
<proteinExistence type="predicted"/>
<dbReference type="EMBL" id="VTRU01000001">
    <property type="protein sequence ID" value="TZF99072.1"/>
    <property type="molecule type" value="Genomic_DNA"/>
</dbReference>
<organism evidence="1 2">
    <name type="scientific">Chryseobacterium panacisoli</name>
    <dbReference type="NCBI Taxonomy" id="1807141"/>
    <lineage>
        <taxon>Bacteria</taxon>
        <taxon>Pseudomonadati</taxon>
        <taxon>Bacteroidota</taxon>
        <taxon>Flavobacteriia</taxon>
        <taxon>Flavobacteriales</taxon>
        <taxon>Weeksellaceae</taxon>
        <taxon>Chryseobacterium group</taxon>
        <taxon>Chryseobacterium</taxon>
    </lineage>
</organism>